<feature type="coiled-coil region" evidence="1">
    <location>
        <begin position="135"/>
        <end position="162"/>
    </location>
</feature>
<reference evidence="3 4" key="1">
    <citation type="submission" date="2020-04" db="EMBL/GenBank/DDBJ databases">
        <title>Perkinsus olseni comparative genomics.</title>
        <authorList>
            <person name="Bogema D.R."/>
        </authorList>
    </citation>
    <scope>NUCLEOTIDE SEQUENCE [LARGE SCALE GENOMIC DNA]</scope>
    <source>
        <strain evidence="3 4">ATCC PRA-207</strain>
    </source>
</reference>
<dbReference type="Proteomes" id="UP000553632">
    <property type="component" value="Unassembled WGS sequence"/>
</dbReference>
<evidence type="ECO:0000256" key="2">
    <source>
        <dbReference type="SAM" id="MobiDB-lite"/>
    </source>
</evidence>
<evidence type="ECO:0000256" key="1">
    <source>
        <dbReference type="SAM" id="Coils"/>
    </source>
</evidence>
<organism evidence="3 4">
    <name type="scientific">Perkinsus olseni</name>
    <name type="common">Perkinsus atlanticus</name>
    <dbReference type="NCBI Taxonomy" id="32597"/>
    <lineage>
        <taxon>Eukaryota</taxon>
        <taxon>Sar</taxon>
        <taxon>Alveolata</taxon>
        <taxon>Perkinsozoa</taxon>
        <taxon>Perkinsea</taxon>
        <taxon>Perkinsida</taxon>
        <taxon>Perkinsidae</taxon>
        <taxon>Perkinsus</taxon>
    </lineage>
</organism>
<keyword evidence="4" id="KW-1185">Reference proteome</keyword>
<keyword evidence="1" id="KW-0175">Coiled coil</keyword>
<sequence>MSRRCDGQRGSQPELAAKLRDLLAARTGVNTPYKQQQQPWSAHRGAPIPPSAALTKSFTYHSEKTRPFEWAIDLIVPRATITTISVRFLPLTAVHRRVVATVEAHLATKTELMVADRDRDALQQQLRSQAGESSTAALEEDRRQLITEREKLTRQIKREKLKLLRMPETEKSLSIDHESGSPVIEGEAPSESFHTPVAVSSSNKENDLDEDNADRTRLSGL</sequence>
<evidence type="ECO:0000313" key="4">
    <source>
        <dbReference type="Proteomes" id="UP000553632"/>
    </source>
</evidence>
<dbReference type="EMBL" id="JABANO010001956">
    <property type="protein sequence ID" value="KAF4758000.1"/>
    <property type="molecule type" value="Genomic_DNA"/>
</dbReference>
<comment type="caution">
    <text evidence="3">The sequence shown here is derived from an EMBL/GenBank/DDBJ whole genome shotgun (WGS) entry which is preliminary data.</text>
</comment>
<accession>A0A7J6UL37</accession>
<name>A0A7J6UL37_PEROL</name>
<protein>
    <submittedName>
        <fullName evidence="3">Uncharacterized protein</fullName>
    </submittedName>
</protein>
<feature type="non-terminal residue" evidence="3">
    <location>
        <position position="221"/>
    </location>
</feature>
<dbReference type="AlphaFoldDB" id="A0A7J6UL37"/>
<feature type="non-terminal residue" evidence="3">
    <location>
        <position position="1"/>
    </location>
</feature>
<feature type="region of interest" description="Disordered" evidence="2">
    <location>
        <begin position="170"/>
        <end position="221"/>
    </location>
</feature>
<feature type="compositionally biased region" description="Basic and acidic residues" evidence="2">
    <location>
        <begin position="170"/>
        <end position="179"/>
    </location>
</feature>
<proteinExistence type="predicted"/>
<gene>
    <name evidence="3" type="ORF">FOZ63_004202</name>
</gene>
<evidence type="ECO:0000313" key="3">
    <source>
        <dbReference type="EMBL" id="KAF4758000.1"/>
    </source>
</evidence>